<reference evidence="1 2" key="1">
    <citation type="submission" date="2018-03" db="EMBL/GenBank/DDBJ databases">
        <title>Finding Nemo's genes: A chromosome-scale reference assembly of the genome of the orange clownfish Amphiprion percula.</title>
        <authorList>
            <person name="Lehmann R."/>
        </authorList>
    </citation>
    <scope>NUCLEOTIDE SEQUENCE</scope>
</reference>
<accession>A0A3P8TXV1</accession>
<reference evidence="1" key="3">
    <citation type="submission" date="2025-09" db="UniProtKB">
        <authorList>
            <consortium name="Ensembl"/>
        </authorList>
    </citation>
    <scope>IDENTIFICATION</scope>
</reference>
<dbReference type="GeneTree" id="ENSGT01120000277906"/>
<organism evidence="1 2">
    <name type="scientific">Amphiprion percula</name>
    <name type="common">Orange clownfish</name>
    <name type="synonym">Lutjanus percula</name>
    <dbReference type="NCBI Taxonomy" id="161767"/>
    <lineage>
        <taxon>Eukaryota</taxon>
        <taxon>Metazoa</taxon>
        <taxon>Chordata</taxon>
        <taxon>Craniata</taxon>
        <taxon>Vertebrata</taxon>
        <taxon>Euteleostomi</taxon>
        <taxon>Actinopterygii</taxon>
        <taxon>Neopterygii</taxon>
        <taxon>Teleostei</taxon>
        <taxon>Neoteleostei</taxon>
        <taxon>Acanthomorphata</taxon>
        <taxon>Ovalentaria</taxon>
        <taxon>Pomacentridae</taxon>
        <taxon>Amphiprion</taxon>
    </lineage>
</organism>
<sequence length="103" mass="12042">MLAFNLYYITTATFSWRIMDWPPVRCPFMARCCSFTRVLTTRARKCSSSAACFSPKSQHNQTLIFFQLLNMTPKWNYSRRCGLTCCSPEDQRANEYPLCCLDQ</sequence>
<keyword evidence="2" id="KW-1185">Reference proteome</keyword>
<evidence type="ECO:0000313" key="2">
    <source>
        <dbReference type="Proteomes" id="UP000265080"/>
    </source>
</evidence>
<dbReference type="Ensembl" id="ENSAPET00000031880.1">
    <property type="protein sequence ID" value="ENSAPEP00000031055.1"/>
    <property type="gene ID" value="ENSAPEG00000022058.1"/>
</dbReference>
<evidence type="ECO:0000313" key="1">
    <source>
        <dbReference type="Ensembl" id="ENSAPEP00000031055.1"/>
    </source>
</evidence>
<protein>
    <submittedName>
        <fullName evidence="1">Uncharacterized protein</fullName>
    </submittedName>
</protein>
<name>A0A3P8TXV1_AMPPE</name>
<dbReference type="Proteomes" id="UP000265080">
    <property type="component" value="Chromosome 17"/>
</dbReference>
<reference evidence="1" key="2">
    <citation type="submission" date="2025-08" db="UniProtKB">
        <authorList>
            <consortium name="Ensembl"/>
        </authorList>
    </citation>
    <scope>IDENTIFICATION</scope>
</reference>
<dbReference type="AlphaFoldDB" id="A0A3P8TXV1"/>
<proteinExistence type="predicted"/>